<evidence type="ECO:0000256" key="1">
    <source>
        <dbReference type="ARBA" id="ARBA00006336"/>
    </source>
</evidence>
<evidence type="ECO:0000313" key="11">
    <source>
        <dbReference type="Proteomes" id="UP001431209"/>
    </source>
</evidence>
<gene>
    <name evidence="10" type="ORF">AKO1_004133</name>
</gene>
<evidence type="ECO:0000256" key="2">
    <source>
        <dbReference type="ARBA" id="ARBA00022642"/>
    </source>
</evidence>
<dbReference type="SUPFAM" id="SSF52499">
    <property type="entry name" value="Isochorismatase-like hydrolases"/>
    <property type="match status" value="1"/>
</dbReference>
<dbReference type="AlphaFoldDB" id="A0AAW2ZE73"/>
<dbReference type="InterPro" id="IPR052347">
    <property type="entry name" value="Isochorismatase_Nicotinamidase"/>
</dbReference>
<organism evidence="10 11">
    <name type="scientific">Acrasis kona</name>
    <dbReference type="NCBI Taxonomy" id="1008807"/>
    <lineage>
        <taxon>Eukaryota</taxon>
        <taxon>Discoba</taxon>
        <taxon>Heterolobosea</taxon>
        <taxon>Tetramitia</taxon>
        <taxon>Eutetramitia</taxon>
        <taxon>Acrasidae</taxon>
        <taxon>Acrasis</taxon>
    </lineage>
</organism>
<keyword evidence="3" id="KW-0479">Metal-binding</keyword>
<dbReference type="PANTHER" id="PTHR11080">
    <property type="entry name" value="PYRAZINAMIDASE/NICOTINAMIDASE"/>
    <property type="match status" value="1"/>
</dbReference>
<keyword evidence="11" id="KW-1185">Reference proteome</keyword>
<comment type="similarity">
    <text evidence="1">Belongs to the isochorismatase family.</text>
</comment>
<feature type="domain" description="Isochorismatase-like" evidence="9">
    <location>
        <begin position="23"/>
        <end position="216"/>
    </location>
</feature>
<dbReference type="GO" id="GO:0046872">
    <property type="term" value="F:metal ion binding"/>
    <property type="evidence" value="ECO:0007669"/>
    <property type="project" value="UniProtKB-KW"/>
</dbReference>
<dbReference type="PANTHER" id="PTHR11080:SF2">
    <property type="entry name" value="LD05707P"/>
    <property type="match status" value="1"/>
</dbReference>
<comment type="pathway">
    <text evidence="5">Cofactor biosynthesis; nicotinate biosynthesis; nicotinate from nicotinamide: step 1/1.</text>
</comment>
<dbReference type="GO" id="GO:0019363">
    <property type="term" value="P:pyridine nucleotide biosynthetic process"/>
    <property type="evidence" value="ECO:0007669"/>
    <property type="project" value="UniProtKB-KW"/>
</dbReference>
<accession>A0AAW2ZE73</accession>
<evidence type="ECO:0000256" key="8">
    <source>
        <dbReference type="SAM" id="SignalP"/>
    </source>
</evidence>
<dbReference type="InterPro" id="IPR000868">
    <property type="entry name" value="Isochorismatase-like_dom"/>
</dbReference>
<evidence type="ECO:0000313" key="10">
    <source>
        <dbReference type="EMBL" id="KAL0487456.1"/>
    </source>
</evidence>
<comment type="caution">
    <text evidence="10">The sequence shown here is derived from an EMBL/GenBank/DDBJ whole genome shotgun (WGS) entry which is preliminary data.</text>
</comment>
<name>A0AAW2ZE73_9EUKA</name>
<dbReference type="EMBL" id="JAOPGA020001346">
    <property type="protein sequence ID" value="KAL0487456.1"/>
    <property type="molecule type" value="Genomic_DNA"/>
</dbReference>
<dbReference type="Proteomes" id="UP001431209">
    <property type="component" value="Unassembled WGS sequence"/>
</dbReference>
<evidence type="ECO:0000256" key="4">
    <source>
        <dbReference type="ARBA" id="ARBA00022801"/>
    </source>
</evidence>
<dbReference type="GO" id="GO:0008936">
    <property type="term" value="F:nicotinamidase activity"/>
    <property type="evidence" value="ECO:0007669"/>
    <property type="project" value="UniProtKB-EC"/>
</dbReference>
<sequence length="228" mass="25195">MNLVVLLGVTLLLLAHLSSAKRALIIVDVQNDFLPGGSLAVSEADKVVPVFNKLRKEAHWDKIFQTQDWHVEKHVSFVNNHEGAEVFSTVKLEDGTEQRMWPAHCVQNTKGAEFHPDLIVEETDEKNQTVDSYSGFFDNNKASQTELHEKLQEENITEVYIGGVALDVCVMSTCVHAVELGYKTYVIEDASKGLSKESVDAALAKLVSLGVTVVNSSDIIMPSNKDEL</sequence>
<dbReference type="CDD" id="cd01011">
    <property type="entry name" value="nicotinamidase"/>
    <property type="match status" value="1"/>
</dbReference>
<protein>
    <recommendedName>
        <fullName evidence="6">nicotinamidase</fullName>
        <ecNumber evidence="6">3.5.1.19</ecNumber>
    </recommendedName>
    <alternativeName>
        <fullName evidence="7">Nicotinamide deamidase</fullName>
    </alternativeName>
</protein>
<keyword evidence="4" id="KW-0378">Hydrolase</keyword>
<evidence type="ECO:0000256" key="6">
    <source>
        <dbReference type="ARBA" id="ARBA00039017"/>
    </source>
</evidence>
<evidence type="ECO:0000256" key="5">
    <source>
        <dbReference type="ARBA" id="ARBA00037900"/>
    </source>
</evidence>
<dbReference type="Pfam" id="PF00857">
    <property type="entry name" value="Isochorismatase"/>
    <property type="match status" value="1"/>
</dbReference>
<evidence type="ECO:0000256" key="3">
    <source>
        <dbReference type="ARBA" id="ARBA00022723"/>
    </source>
</evidence>
<dbReference type="InterPro" id="IPR036380">
    <property type="entry name" value="Isochorismatase-like_sf"/>
</dbReference>
<evidence type="ECO:0000259" key="9">
    <source>
        <dbReference type="Pfam" id="PF00857"/>
    </source>
</evidence>
<dbReference type="Gene3D" id="3.40.50.850">
    <property type="entry name" value="Isochorismatase-like"/>
    <property type="match status" value="1"/>
</dbReference>
<feature type="chain" id="PRO_5043980144" description="nicotinamidase" evidence="8">
    <location>
        <begin position="21"/>
        <end position="228"/>
    </location>
</feature>
<reference evidence="10 11" key="1">
    <citation type="submission" date="2024-03" db="EMBL/GenBank/DDBJ databases">
        <title>The Acrasis kona genome and developmental transcriptomes reveal deep origins of eukaryotic multicellular pathways.</title>
        <authorList>
            <person name="Sheikh S."/>
            <person name="Fu C.-J."/>
            <person name="Brown M.W."/>
            <person name="Baldauf S.L."/>
        </authorList>
    </citation>
    <scope>NUCLEOTIDE SEQUENCE [LARGE SCALE GENOMIC DNA]</scope>
    <source>
        <strain evidence="10 11">ATCC MYA-3509</strain>
    </source>
</reference>
<proteinExistence type="inferred from homology"/>
<keyword evidence="2" id="KW-0662">Pyridine nucleotide biosynthesis</keyword>
<feature type="signal peptide" evidence="8">
    <location>
        <begin position="1"/>
        <end position="20"/>
    </location>
</feature>
<dbReference type="NCBIfam" id="NF008623">
    <property type="entry name" value="PRK11609.1"/>
    <property type="match status" value="1"/>
</dbReference>
<dbReference type="EC" id="3.5.1.19" evidence="6"/>
<evidence type="ECO:0000256" key="7">
    <source>
        <dbReference type="ARBA" id="ARBA00043224"/>
    </source>
</evidence>
<keyword evidence="8" id="KW-0732">Signal</keyword>